<protein>
    <submittedName>
        <fullName evidence="1">Uncharacterized protein</fullName>
    </submittedName>
</protein>
<proteinExistence type="predicted"/>
<organism evidence="1 2">
    <name type="scientific">Phytophthora rubi</name>
    <dbReference type="NCBI Taxonomy" id="129364"/>
    <lineage>
        <taxon>Eukaryota</taxon>
        <taxon>Sar</taxon>
        <taxon>Stramenopiles</taxon>
        <taxon>Oomycota</taxon>
        <taxon>Peronosporomycetes</taxon>
        <taxon>Peronosporales</taxon>
        <taxon>Peronosporaceae</taxon>
        <taxon>Phytophthora</taxon>
    </lineage>
</organism>
<dbReference type="AlphaFoldDB" id="A0A6A3JTG9"/>
<name>A0A6A3JTG9_9STRA</name>
<reference evidence="1 2" key="1">
    <citation type="submission" date="2018-09" db="EMBL/GenBank/DDBJ databases">
        <title>Genomic investigation of the strawberry pathogen Phytophthora fragariae indicates pathogenicity is determined by transcriptional variation in three key races.</title>
        <authorList>
            <person name="Adams T.M."/>
            <person name="Armitage A.D."/>
            <person name="Sobczyk M.K."/>
            <person name="Bates H.J."/>
            <person name="Dunwell J.M."/>
            <person name="Nellist C.F."/>
            <person name="Harrison R.J."/>
        </authorList>
    </citation>
    <scope>NUCLEOTIDE SEQUENCE [LARGE SCALE GENOMIC DNA]</scope>
    <source>
        <strain evidence="1 2">SCRP324</strain>
    </source>
</reference>
<dbReference type="EMBL" id="QXFU01001819">
    <property type="protein sequence ID" value="KAE8994973.1"/>
    <property type="molecule type" value="Genomic_DNA"/>
</dbReference>
<accession>A0A6A3JTG9</accession>
<dbReference type="OrthoDB" id="10458537at2759"/>
<comment type="caution">
    <text evidence="1">The sequence shown here is derived from an EMBL/GenBank/DDBJ whole genome shotgun (WGS) entry which is preliminary data.</text>
</comment>
<gene>
    <name evidence="1" type="ORF">PR002_g19762</name>
</gene>
<dbReference type="Proteomes" id="UP000435112">
    <property type="component" value="Unassembled WGS sequence"/>
</dbReference>
<evidence type="ECO:0000313" key="2">
    <source>
        <dbReference type="Proteomes" id="UP000435112"/>
    </source>
</evidence>
<evidence type="ECO:0000313" key="1">
    <source>
        <dbReference type="EMBL" id="KAE8994973.1"/>
    </source>
</evidence>
<sequence>MKAECVTLETATLEAPPRRENIVTTRLGVRVGLKSPLPSRGATSPMAWRGFSSSLAGAPVLPVEAVRGSQWTPWTAHAAACAACAERTVEERALKGLGRPRCALEKQLERRSTKSGLYCCWATHPWLWLFATDWVPLTALSP</sequence>